<feature type="region of interest" description="Disordered" evidence="1">
    <location>
        <begin position="52"/>
        <end position="106"/>
    </location>
</feature>
<evidence type="ECO:0000313" key="4">
    <source>
        <dbReference type="Proteomes" id="UP000012073"/>
    </source>
</evidence>
<dbReference type="KEGG" id="ccp:CHC_T00001469001"/>
<proteinExistence type="predicted"/>
<evidence type="ECO:0000313" key="3">
    <source>
        <dbReference type="EMBL" id="CDF32860.1"/>
    </source>
</evidence>
<feature type="chain" id="PRO_5004454444" evidence="2">
    <location>
        <begin position="22"/>
        <end position="106"/>
    </location>
</feature>
<feature type="compositionally biased region" description="Basic residues" evidence="1">
    <location>
        <begin position="68"/>
        <end position="106"/>
    </location>
</feature>
<name>R7Q5W8_CHOCR</name>
<organism evidence="3 4">
    <name type="scientific">Chondrus crispus</name>
    <name type="common">Carrageen Irish moss</name>
    <name type="synonym">Polymorpha crispa</name>
    <dbReference type="NCBI Taxonomy" id="2769"/>
    <lineage>
        <taxon>Eukaryota</taxon>
        <taxon>Rhodophyta</taxon>
        <taxon>Florideophyceae</taxon>
        <taxon>Rhodymeniophycidae</taxon>
        <taxon>Gigartinales</taxon>
        <taxon>Gigartinaceae</taxon>
        <taxon>Chondrus</taxon>
    </lineage>
</organism>
<dbReference type="AlphaFoldDB" id="R7Q5W8"/>
<dbReference type="EMBL" id="HG001592">
    <property type="protein sequence ID" value="CDF32860.1"/>
    <property type="molecule type" value="Genomic_DNA"/>
</dbReference>
<feature type="signal peptide" evidence="2">
    <location>
        <begin position="1"/>
        <end position="21"/>
    </location>
</feature>
<accession>R7Q5W8</accession>
<keyword evidence="4" id="KW-1185">Reference proteome</keyword>
<keyword evidence="2" id="KW-0732">Signal</keyword>
<evidence type="ECO:0000256" key="2">
    <source>
        <dbReference type="SAM" id="SignalP"/>
    </source>
</evidence>
<evidence type="ECO:0000256" key="1">
    <source>
        <dbReference type="SAM" id="MobiDB-lite"/>
    </source>
</evidence>
<dbReference type="GeneID" id="17320372"/>
<dbReference type="RefSeq" id="XP_005712661.1">
    <property type="nucleotide sequence ID" value="XM_005712604.1"/>
</dbReference>
<sequence length="106" mass="12900">MIRTGTFFLLALLALFAVAFALDEIPVEGDLTEQNDIGEDMNVAERSYYPYYPPKRHHGYPKKPYYPPKRHHGYPKKPYYPRHPPKRHHRYPRKYHQKKHHKPYYH</sequence>
<dbReference type="Proteomes" id="UP000012073">
    <property type="component" value="Unassembled WGS sequence"/>
</dbReference>
<gene>
    <name evidence="3" type="ORF">CHC_T00001469001</name>
</gene>
<dbReference type="Gramene" id="CDF32860">
    <property type="protein sequence ID" value="CDF32860"/>
    <property type="gene ID" value="CHC_T00001469001"/>
</dbReference>
<protein>
    <submittedName>
        <fullName evidence="3">Uncharacterized protein</fullName>
    </submittedName>
</protein>
<reference evidence="4" key="1">
    <citation type="journal article" date="2013" name="Proc. Natl. Acad. Sci. U.S.A.">
        <title>Genome structure and metabolic features in the red seaweed Chondrus crispus shed light on evolution of the Archaeplastida.</title>
        <authorList>
            <person name="Collen J."/>
            <person name="Porcel B."/>
            <person name="Carre W."/>
            <person name="Ball S.G."/>
            <person name="Chaparro C."/>
            <person name="Tonon T."/>
            <person name="Barbeyron T."/>
            <person name="Michel G."/>
            <person name="Noel B."/>
            <person name="Valentin K."/>
            <person name="Elias M."/>
            <person name="Artiguenave F."/>
            <person name="Arun A."/>
            <person name="Aury J.M."/>
            <person name="Barbosa-Neto J.F."/>
            <person name="Bothwell J.H."/>
            <person name="Bouget F.Y."/>
            <person name="Brillet L."/>
            <person name="Cabello-Hurtado F."/>
            <person name="Capella-Gutierrez S."/>
            <person name="Charrier B."/>
            <person name="Cladiere L."/>
            <person name="Cock J.M."/>
            <person name="Coelho S.M."/>
            <person name="Colleoni C."/>
            <person name="Czjzek M."/>
            <person name="Da Silva C."/>
            <person name="Delage L."/>
            <person name="Denoeud F."/>
            <person name="Deschamps P."/>
            <person name="Dittami S.M."/>
            <person name="Gabaldon T."/>
            <person name="Gachon C.M."/>
            <person name="Groisillier A."/>
            <person name="Herve C."/>
            <person name="Jabbari K."/>
            <person name="Katinka M."/>
            <person name="Kloareg B."/>
            <person name="Kowalczyk N."/>
            <person name="Labadie K."/>
            <person name="Leblanc C."/>
            <person name="Lopez P.J."/>
            <person name="McLachlan D.H."/>
            <person name="Meslet-Cladiere L."/>
            <person name="Moustafa A."/>
            <person name="Nehr Z."/>
            <person name="Nyvall Collen P."/>
            <person name="Panaud O."/>
            <person name="Partensky F."/>
            <person name="Poulain J."/>
            <person name="Rensing S.A."/>
            <person name="Rousvoal S."/>
            <person name="Samson G."/>
            <person name="Symeonidi A."/>
            <person name="Weissenbach J."/>
            <person name="Zambounis A."/>
            <person name="Wincker P."/>
            <person name="Boyen C."/>
        </authorList>
    </citation>
    <scope>NUCLEOTIDE SEQUENCE [LARGE SCALE GENOMIC DNA]</scope>
    <source>
        <strain evidence="4">cv. Stackhouse</strain>
    </source>
</reference>